<dbReference type="CDD" id="cd00311">
    <property type="entry name" value="TIM"/>
    <property type="match status" value="1"/>
</dbReference>
<dbReference type="GO" id="GO:0006094">
    <property type="term" value="P:gluconeogenesis"/>
    <property type="evidence" value="ECO:0007669"/>
    <property type="project" value="TreeGrafter"/>
</dbReference>
<dbReference type="GO" id="GO:0005829">
    <property type="term" value="C:cytosol"/>
    <property type="evidence" value="ECO:0007669"/>
    <property type="project" value="TreeGrafter"/>
</dbReference>
<dbReference type="EMBL" id="UINC01106484">
    <property type="protein sequence ID" value="SVC71185.1"/>
    <property type="molecule type" value="Genomic_DNA"/>
</dbReference>
<dbReference type="GO" id="GO:0006096">
    <property type="term" value="P:glycolytic process"/>
    <property type="evidence" value="ECO:0007669"/>
    <property type="project" value="TreeGrafter"/>
</dbReference>
<dbReference type="Gene3D" id="3.20.20.70">
    <property type="entry name" value="Aldolase class I"/>
    <property type="match status" value="1"/>
</dbReference>
<gene>
    <name evidence="2" type="ORF">METZ01_LOCUS324039</name>
</gene>
<dbReference type="SUPFAM" id="SSF51351">
    <property type="entry name" value="Triosephosphate isomerase (TIM)"/>
    <property type="match status" value="1"/>
</dbReference>
<dbReference type="InterPro" id="IPR035990">
    <property type="entry name" value="TIM_sf"/>
</dbReference>
<name>A0A382PEY4_9ZZZZ</name>
<reference evidence="2" key="1">
    <citation type="submission" date="2018-05" db="EMBL/GenBank/DDBJ databases">
        <authorList>
            <person name="Lanie J.A."/>
            <person name="Ng W.-L."/>
            <person name="Kazmierczak K.M."/>
            <person name="Andrzejewski T.M."/>
            <person name="Davidsen T.M."/>
            <person name="Wayne K.J."/>
            <person name="Tettelin H."/>
            <person name="Glass J.I."/>
            <person name="Rusch D."/>
            <person name="Podicherti R."/>
            <person name="Tsui H.-C.T."/>
            <person name="Winkler M.E."/>
        </authorList>
    </citation>
    <scope>NUCLEOTIDE SEQUENCE</scope>
</reference>
<evidence type="ECO:0008006" key="3">
    <source>
        <dbReference type="Google" id="ProtNLM"/>
    </source>
</evidence>
<feature type="non-terminal residue" evidence="2">
    <location>
        <position position="107"/>
    </location>
</feature>
<evidence type="ECO:0000256" key="1">
    <source>
        <dbReference type="ARBA" id="ARBA00023235"/>
    </source>
</evidence>
<proteinExistence type="predicted"/>
<keyword evidence="1" id="KW-0413">Isomerase</keyword>
<dbReference type="GO" id="GO:0004807">
    <property type="term" value="F:triose-phosphate isomerase activity"/>
    <property type="evidence" value="ECO:0007669"/>
    <property type="project" value="InterPro"/>
</dbReference>
<dbReference type="InterPro" id="IPR000652">
    <property type="entry name" value="Triosephosphate_isomerase"/>
</dbReference>
<sequence length="107" mass="12002">MKKKPIIAGNWKMNKTPTDGGSFVDRTVNLLLDIKYVSVIFAPPFTGLFDMDVKPPFYSAAQNCHWEDSGAFTGEISVSMIRDCGAEYVILGHSERRHVFGESDDWV</sequence>
<dbReference type="GO" id="GO:0019563">
    <property type="term" value="P:glycerol catabolic process"/>
    <property type="evidence" value="ECO:0007669"/>
    <property type="project" value="TreeGrafter"/>
</dbReference>
<dbReference type="PANTHER" id="PTHR21139">
    <property type="entry name" value="TRIOSEPHOSPHATE ISOMERASE"/>
    <property type="match status" value="1"/>
</dbReference>
<evidence type="ECO:0000313" key="2">
    <source>
        <dbReference type="EMBL" id="SVC71185.1"/>
    </source>
</evidence>
<dbReference type="PANTHER" id="PTHR21139:SF42">
    <property type="entry name" value="TRIOSEPHOSPHATE ISOMERASE"/>
    <property type="match status" value="1"/>
</dbReference>
<dbReference type="PROSITE" id="PS51440">
    <property type="entry name" value="TIM_2"/>
    <property type="match status" value="1"/>
</dbReference>
<dbReference type="Pfam" id="PF00121">
    <property type="entry name" value="TIM"/>
    <property type="match status" value="1"/>
</dbReference>
<dbReference type="GO" id="GO:0046166">
    <property type="term" value="P:glyceraldehyde-3-phosphate biosynthetic process"/>
    <property type="evidence" value="ECO:0007669"/>
    <property type="project" value="TreeGrafter"/>
</dbReference>
<protein>
    <recommendedName>
        <fullName evidence="3">Triosephosphate isomerase</fullName>
    </recommendedName>
</protein>
<accession>A0A382PEY4</accession>
<organism evidence="2">
    <name type="scientific">marine metagenome</name>
    <dbReference type="NCBI Taxonomy" id="408172"/>
    <lineage>
        <taxon>unclassified sequences</taxon>
        <taxon>metagenomes</taxon>
        <taxon>ecological metagenomes</taxon>
    </lineage>
</organism>
<dbReference type="InterPro" id="IPR013785">
    <property type="entry name" value="Aldolase_TIM"/>
</dbReference>
<dbReference type="AlphaFoldDB" id="A0A382PEY4"/>